<reference evidence="1 2" key="1">
    <citation type="submission" date="2014-06" db="EMBL/GenBank/DDBJ databases">
        <authorList>
            <person name="Swart Estienne"/>
        </authorList>
    </citation>
    <scope>NUCLEOTIDE SEQUENCE [LARGE SCALE GENOMIC DNA]</scope>
    <source>
        <strain evidence="1 2">130c</strain>
    </source>
</reference>
<gene>
    <name evidence="1" type="primary">Contig10493.g11198</name>
    <name evidence="1" type="ORF">STYLEM_7003</name>
</gene>
<dbReference type="AlphaFoldDB" id="A0A078AB77"/>
<dbReference type="Proteomes" id="UP000039865">
    <property type="component" value="Unassembled WGS sequence"/>
</dbReference>
<evidence type="ECO:0000313" key="2">
    <source>
        <dbReference type="Proteomes" id="UP000039865"/>
    </source>
</evidence>
<protein>
    <submittedName>
        <fullName evidence="1">Uncharacterized protein</fullName>
    </submittedName>
</protein>
<organism evidence="1 2">
    <name type="scientific">Stylonychia lemnae</name>
    <name type="common">Ciliate</name>
    <dbReference type="NCBI Taxonomy" id="5949"/>
    <lineage>
        <taxon>Eukaryota</taxon>
        <taxon>Sar</taxon>
        <taxon>Alveolata</taxon>
        <taxon>Ciliophora</taxon>
        <taxon>Intramacronucleata</taxon>
        <taxon>Spirotrichea</taxon>
        <taxon>Stichotrichia</taxon>
        <taxon>Sporadotrichida</taxon>
        <taxon>Oxytrichidae</taxon>
        <taxon>Stylonychinae</taxon>
        <taxon>Stylonychia</taxon>
    </lineage>
</organism>
<sequence>MTFYSIRLDGSFLKQENQDFAPIQLTLALDENIKQTIRETYTIADALSSTGGFLEIIHLIAIILIGGIQQKLYYFSIIKDLLICEESTNEKNKTIGPHIGSLKSYADPKFLIVDLNLGCSNKGSKKLIVNLKLLISLNQNQEESNDLIEDEQIKSWPKIKELQRNTIDKYLRKLIQHSQESQIDRRILKNLMQVEDQALSSTFQNINEQNSFKEFASFNSPKQFDEDKSEKTAHLNKKDQVKAFYSTQRGINLEINKNQNNPIGYLSRHQNQTRNSQRQTSDQVQNQNLSLIHINQNEDDLILQELDNEEVRYD</sequence>
<dbReference type="OrthoDB" id="292498at2759"/>
<evidence type="ECO:0000313" key="1">
    <source>
        <dbReference type="EMBL" id="CDW78033.1"/>
    </source>
</evidence>
<dbReference type="EMBL" id="CCKQ01006712">
    <property type="protein sequence ID" value="CDW78033.1"/>
    <property type="molecule type" value="Genomic_DNA"/>
</dbReference>
<accession>A0A078AB77</accession>
<name>A0A078AB77_STYLE</name>
<proteinExistence type="predicted"/>
<keyword evidence="2" id="KW-1185">Reference proteome</keyword>
<dbReference type="InParanoid" id="A0A078AB77"/>